<evidence type="ECO:0000313" key="4">
    <source>
        <dbReference type="Proteomes" id="UP000663848"/>
    </source>
</evidence>
<feature type="region of interest" description="Disordered" evidence="1">
    <location>
        <begin position="45"/>
        <end position="80"/>
    </location>
</feature>
<sequence>SPEALEDGSMLTSRRQVQPILASSDTVGRMVAKFSTDNRKIAEDNRYDTIPTDEERARRAQPVYSSSSKIATSNSNYSAV</sequence>
<evidence type="ECO:0000313" key="3">
    <source>
        <dbReference type="EMBL" id="CAF5119439.1"/>
    </source>
</evidence>
<protein>
    <submittedName>
        <fullName evidence="2">Uncharacterized protein</fullName>
    </submittedName>
</protein>
<dbReference type="EMBL" id="CAJOBR010069936">
    <property type="protein sequence ID" value="CAF5096487.1"/>
    <property type="molecule type" value="Genomic_DNA"/>
</dbReference>
<evidence type="ECO:0000256" key="1">
    <source>
        <dbReference type="SAM" id="MobiDB-lite"/>
    </source>
</evidence>
<name>A0A822EGM1_9BILA</name>
<dbReference type="AlphaFoldDB" id="A0A822EGM1"/>
<comment type="caution">
    <text evidence="2">The sequence shown here is derived from an EMBL/GenBank/DDBJ whole genome shotgun (WGS) entry which is preliminary data.</text>
</comment>
<feature type="non-terminal residue" evidence="2">
    <location>
        <position position="80"/>
    </location>
</feature>
<feature type="compositionally biased region" description="Low complexity" evidence="1">
    <location>
        <begin position="64"/>
        <end position="80"/>
    </location>
</feature>
<proteinExistence type="predicted"/>
<feature type="compositionally biased region" description="Basic and acidic residues" evidence="1">
    <location>
        <begin position="45"/>
        <end position="58"/>
    </location>
</feature>
<reference evidence="2" key="1">
    <citation type="submission" date="2021-02" db="EMBL/GenBank/DDBJ databases">
        <authorList>
            <person name="Nowell W R."/>
        </authorList>
    </citation>
    <scope>NUCLEOTIDE SEQUENCE</scope>
</reference>
<feature type="non-terminal residue" evidence="2">
    <location>
        <position position="1"/>
    </location>
</feature>
<organism evidence="2 4">
    <name type="scientific">Rotaria socialis</name>
    <dbReference type="NCBI Taxonomy" id="392032"/>
    <lineage>
        <taxon>Eukaryota</taxon>
        <taxon>Metazoa</taxon>
        <taxon>Spiralia</taxon>
        <taxon>Gnathifera</taxon>
        <taxon>Rotifera</taxon>
        <taxon>Eurotatoria</taxon>
        <taxon>Bdelloidea</taxon>
        <taxon>Philodinida</taxon>
        <taxon>Philodinidae</taxon>
        <taxon>Rotaria</taxon>
    </lineage>
</organism>
<gene>
    <name evidence="2" type="ORF">QYT958_LOCUS44612</name>
    <name evidence="3" type="ORF">QYT958_LOCUS45954</name>
</gene>
<dbReference type="EMBL" id="CAJOBR010079361">
    <property type="protein sequence ID" value="CAF5119439.1"/>
    <property type="molecule type" value="Genomic_DNA"/>
</dbReference>
<evidence type="ECO:0000313" key="2">
    <source>
        <dbReference type="EMBL" id="CAF5096487.1"/>
    </source>
</evidence>
<dbReference type="Proteomes" id="UP000663848">
    <property type="component" value="Unassembled WGS sequence"/>
</dbReference>
<accession>A0A822EGM1</accession>